<dbReference type="OrthoDB" id="2304943at2759"/>
<comment type="caution">
    <text evidence="2">The sequence shown here is derived from an EMBL/GenBank/DDBJ whole genome shotgun (WGS) entry which is preliminary data.</text>
</comment>
<feature type="compositionally biased region" description="Polar residues" evidence="1">
    <location>
        <begin position="268"/>
        <end position="278"/>
    </location>
</feature>
<proteinExistence type="predicted"/>
<evidence type="ECO:0000313" key="2">
    <source>
        <dbReference type="EMBL" id="CAG8535848.1"/>
    </source>
</evidence>
<keyword evidence="3" id="KW-1185">Reference proteome</keyword>
<sequence length="278" mass="32473">MSDSLEERLRVLKICYDKGYITKSEYDYFRNKELENWSKEHEKQKSFWRRMWDKTCYYVERILSRLIESILDSINTLLEYLAKTIGFGLGDLSELARKGAWLRNSWPVASRTIVATGSVPTLIKHFNQVIKYANQLCPQEIWIVHFLGRILLHLNQQNNADTKSMEGVPKILVKEIDDFIPEEPIPMILPVNLSQPRQKYPKSLEEKEIDSFLESKNKKMLSSLMRERNREKKPRTQESPAISKEESSMFEASNVHNSPSIEKEKHNGTNIDHSANIT</sequence>
<accession>A0A9N9AMR6</accession>
<organism evidence="2 3">
    <name type="scientific">Acaulospora morrowiae</name>
    <dbReference type="NCBI Taxonomy" id="94023"/>
    <lineage>
        <taxon>Eukaryota</taxon>
        <taxon>Fungi</taxon>
        <taxon>Fungi incertae sedis</taxon>
        <taxon>Mucoromycota</taxon>
        <taxon>Glomeromycotina</taxon>
        <taxon>Glomeromycetes</taxon>
        <taxon>Diversisporales</taxon>
        <taxon>Acaulosporaceae</taxon>
        <taxon>Acaulospora</taxon>
    </lineage>
</organism>
<dbReference type="EMBL" id="CAJVPV010002789">
    <property type="protein sequence ID" value="CAG8535848.1"/>
    <property type="molecule type" value="Genomic_DNA"/>
</dbReference>
<evidence type="ECO:0000256" key="1">
    <source>
        <dbReference type="SAM" id="MobiDB-lite"/>
    </source>
</evidence>
<protein>
    <submittedName>
        <fullName evidence="2">9342_t:CDS:1</fullName>
    </submittedName>
</protein>
<reference evidence="2" key="1">
    <citation type="submission" date="2021-06" db="EMBL/GenBank/DDBJ databases">
        <authorList>
            <person name="Kallberg Y."/>
            <person name="Tangrot J."/>
            <person name="Rosling A."/>
        </authorList>
    </citation>
    <scope>NUCLEOTIDE SEQUENCE</scope>
    <source>
        <strain evidence="2">CL551</strain>
    </source>
</reference>
<evidence type="ECO:0000313" key="3">
    <source>
        <dbReference type="Proteomes" id="UP000789342"/>
    </source>
</evidence>
<feature type="region of interest" description="Disordered" evidence="1">
    <location>
        <begin position="225"/>
        <end position="278"/>
    </location>
</feature>
<name>A0A9N9AMR6_9GLOM</name>
<gene>
    <name evidence="2" type="ORF">AMORRO_LOCUS4889</name>
</gene>
<dbReference type="AlphaFoldDB" id="A0A9N9AMR6"/>
<dbReference type="Proteomes" id="UP000789342">
    <property type="component" value="Unassembled WGS sequence"/>
</dbReference>
<feature type="compositionally biased region" description="Basic and acidic residues" evidence="1">
    <location>
        <begin position="225"/>
        <end position="236"/>
    </location>
</feature>
<feature type="compositionally biased region" description="Polar residues" evidence="1">
    <location>
        <begin position="250"/>
        <end position="260"/>
    </location>
</feature>